<evidence type="ECO:0000313" key="2">
    <source>
        <dbReference type="EMBL" id="KAG0657037.1"/>
    </source>
</evidence>
<evidence type="ECO:0000313" key="3">
    <source>
        <dbReference type="Proteomes" id="UP000777482"/>
    </source>
</evidence>
<protein>
    <submittedName>
        <fullName evidence="2">Uncharacterized protein</fullName>
    </submittedName>
</protein>
<organism evidence="2 3">
    <name type="scientific">Rhodotorula mucilaginosa</name>
    <name type="common">Yeast</name>
    <name type="synonym">Rhodotorula rubra</name>
    <dbReference type="NCBI Taxonomy" id="5537"/>
    <lineage>
        <taxon>Eukaryota</taxon>
        <taxon>Fungi</taxon>
        <taxon>Dikarya</taxon>
        <taxon>Basidiomycota</taxon>
        <taxon>Pucciniomycotina</taxon>
        <taxon>Microbotryomycetes</taxon>
        <taxon>Sporidiobolales</taxon>
        <taxon>Sporidiobolaceae</taxon>
        <taxon>Rhodotorula</taxon>
    </lineage>
</organism>
<evidence type="ECO:0000256" key="1">
    <source>
        <dbReference type="SAM" id="MobiDB-lite"/>
    </source>
</evidence>
<gene>
    <name evidence="2" type="ORF">C6P46_006699</name>
</gene>
<dbReference type="AlphaFoldDB" id="A0A9P7B3G6"/>
<proteinExistence type="predicted"/>
<dbReference type="Proteomes" id="UP000777482">
    <property type="component" value="Unassembled WGS sequence"/>
</dbReference>
<name>A0A9P7B3G6_RHOMI</name>
<sequence length="190" mass="20324">MRQDASVSLKGPGCAGQGRRTTSDSAARSVARTDSKWSSPAIADQPNSSSHRSPAFAGRFACNTRSKHPTEPNEYGHKPRDTPSSEAARACTQRGQKEAERILSGSSRVDVAWARAGGCIAYSVGVYGRSLNVRSAMRLSSVYSGSSADGLASKRAQPRSSAENEKILTRKRSKHVFDVGPALYTQDLHA</sequence>
<keyword evidence="3" id="KW-1185">Reference proteome</keyword>
<feature type="region of interest" description="Disordered" evidence="1">
    <location>
        <begin position="145"/>
        <end position="167"/>
    </location>
</feature>
<dbReference type="EMBL" id="PUHQ01000087">
    <property type="protein sequence ID" value="KAG0657037.1"/>
    <property type="molecule type" value="Genomic_DNA"/>
</dbReference>
<reference evidence="2 3" key="1">
    <citation type="submission" date="2020-11" db="EMBL/GenBank/DDBJ databases">
        <title>Kefir isolates.</title>
        <authorList>
            <person name="Marcisauskas S."/>
            <person name="Kim Y."/>
            <person name="Blasche S."/>
        </authorList>
    </citation>
    <scope>NUCLEOTIDE SEQUENCE [LARGE SCALE GENOMIC DNA]</scope>
    <source>
        <strain evidence="2 3">KR</strain>
    </source>
</reference>
<feature type="region of interest" description="Disordered" evidence="1">
    <location>
        <begin position="1"/>
        <end position="101"/>
    </location>
</feature>
<comment type="caution">
    <text evidence="2">The sequence shown here is derived from an EMBL/GenBank/DDBJ whole genome shotgun (WGS) entry which is preliminary data.</text>
</comment>
<accession>A0A9P7B3G6</accession>
<feature type="compositionally biased region" description="Basic and acidic residues" evidence="1">
    <location>
        <begin position="68"/>
        <end position="83"/>
    </location>
</feature>